<evidence type="ECO:0000256" key="1">
    <source>
        <dbReference type="SAM" id="MobiDB-lite"/>
    </source>
</evidence>
<dbReference type="InterPro" id="IPR042095">
    <property type="entry name" value="SUMF_sf"/>
</dbReference>
<dbReference type="InterPro" id="IPR016187">
    <property type="entry name" value="CTDL_fold"/>
</dbReference>
<proteinExistence type="predicted"/>
<protein>
    <submittedName>
        <fullName evidence="3">Formylglycine-generating enzyme required for sulfatase activity</fullName>
    </submittedName>
</protein>
<evidence type="ECO:0000313" key="4">
    <source>
        <dbReference type="Proteomes" id="UP001209755"/>
    </source>
</evidence>
<dbReference type="SUPFAM" id="SSF56436">
    <property type="entry name" value="C-type lectin-like"/>
    <property type="match status" value="1"/>
</dbReference>
<dbReference type="EMBL" id="JAOQNS010000009">
    <property type="protein sequence ID" value="MCW2308881.1"/>
    <property type="molecule type" value="Genomic_DNA"/>
</dbReference>
<dbReference type="Gene3D" id="3.90.1580.10">
    <property type="entry name" value="paralog of FGE (formylglycine-generating enzyme)"/>
    <property type="match status" value="1"/>
</dbReference>
<dbReference type="PANTHER" id="PTHR23150">
    <property type="entry name" value="SULFATASE MODIFYING FACTOR 1, 2"/>
    <property type="match status" value="1"/>
</dbReference>
<sequence length="164" mass="18612">MTWYDAVAYATWAGLRLPSEAEWERAAQGGLVNNKFHWGMKRVPGRFAMNTWQGHFPDENTAEDEHVGTAPVDVYEPNAFGMYNMTGNVWEWVQDYFRDGPSPNTRIEVDPTGLETGLARVQRGGSFLCHESYCDRYYVHSRTRGESDSSSSNSDFRVAADIET</sequence>
<reference evidence="4" key="1">
    <citation type="submission" date="2023-07" db="EMBL/GenBank/DDBJ databases">
        <title>Genome sequencing of Purple Non-Sulfur Bacteria from various extreme environments.</title>
        <authorList>
            <person name="Mayer M."/>
        </authorList>
    </citation>
    <scope>NUCLEOTIDE SEQUENCE [LARGE SCALE GENOMIC DNA]</scope>
    <source>
        <strain evidence="4">DSM 17935</strain>
    </source>
</reference>
<feature type="domain" description="Sulfatase-modifying factor enzyme-like" evidence="2">
    <location>
        <begin position="2"/>
        <end position="159"/>
    </location>
</feature>
<dbReference type="Pfam" id="PF03781">
    <property type="entry name" value="FGE-sulfatase"/>
    <property type="match status" value="1"/>
</dbReference>
<accession>A0ABT3HF26</accession>
<dbReference type="PANTHER" id="PTHR23150:SF19">
    <property type="entry name" value="FORMYLGLYCINE-GENERATING ENZYME"/>
    <property type="match status" value="1"/>
</dbReference>
<evidence type="ECO:0000313" key="3">
    <source>
        <dbReference type="EMBL" id="MCW2308881.1"/>
    </source>
</evidence>
<name>A0ABT3HF26_9HYPH</name>
<dbReference type="InterPro" id="IPR051043">
    <property type="entry name" value="Sulfatase_Mod_Factor_Kinase"/>
</dbReference>
<dbReference type="Proteomes" id="UP001209755">
    <property type="component" value="Unassembled WGS sequence"/>
</dbReference>
<organism evidence="3 4">
    <name type="scientific">Rhodobium gokarnense</name>
    <dbReference type="NCBI Taxonomy" id="364296"/>
    <lineage>
        <taxon>Bacteria</taxon>
        <taxon>Pseudomonadati</taxon>
        <taxon>Pseudomonadota</taxon>
        <taxon>Alphaproteobacteria</taxon>
        <taxon>Hyphomicrobiales</taxon>
        <taxon>Rhodobiaceae</taxon>
        <taxon>Rhodobium</taxon>
    </lineage>
</organism>
<comment type="caution">
    <text evidence="3">The sequence shown here is derived from an EMBL/GenBank/DDBJ whole genome shotgun (WGS) entry which is preliminary data.</text>
</comment>
<dbReference type="InterPro" id="IPR005532">
    <property type="entry name" value="SUMF_dom"/>
</dbReference>
<gene>
    <name evidence="3" type="ORF">M2319_003230</name>
</gene>
<feature type="region of interest" description="Disordered" evidence="1">
    <location>
        <begin position="143"/>
        <end position="164"/>
    </location>
</feature>
<evidence type="ECO:0000259" key="2">
    <source>
        <dbReference type="Pfam" id="PF03781"/>
    </source>
</evidence>
<keyword evidence="4" id="KW-1185">Reference proteome</keyword>